<comment type="caution">
    <text evidence="2">The sequence shown here is derived from an EMBL/GenBank/DDBJ whole genome shotgun (WGS) entry which is preliminary data.</text>
</comment>
<evidence type="ECO:0000259" key="1">
    <source>
        <dbReference type="PROSITE" id="PS51186"/>
    </source>
</evidence>
<accession>A0ABN3Y3Y7</accession>
<dbReference type="PANTHER" id="PTHR43441:SF10">
    <property type="entry name" value="ACETYLTRANSFERASE"/>
    <property type="match status" value="1"/>
</dbReference>
<keyword evidence="3" id="KW-1185">Reference proteome</keyword>
<dbReference type="PROSITE" id="PS51186">
    <property type="entry name" value="GNAT"/>
    <property type="match status" value="1"/>
</dbReference>
<evidence type="ECO:0000313" key="3">
    <source>
        <dbReference type="Proteomes" id="UP001499930"/>
    </source>
</evidence>
<feature type="domain" description="N-acetyltransferase" evidence="1">
    <location>
        <begin position="27"/>
        <end position="186"/>
    </location>
</feature>
<dbReference type="Gene3D" id="3.40.630.30">
    <property type="match status" value="1"/>
</dbReference>
<dbReference type="PANTHER" id="PTHR43441">
    <property type="entry name" value="RIBOSOMAL-PROTEIN-SERINE ACETYLTRANSFERASE"/>
    <property type="match status" value="1"/>
</dbReference>
<name>A0ABN3Y3Y7_9ACTN</name>
<evidence type="ECO:0000313" key="2">
    <source>
        <dbReference type="EMBL" id="GAA3007983.1"/>
    </source>
</evidence>
<dbReference type="SUPFAM" id="SSF55729">
    <property type="entry name" value="Acyl-CoA N-acyltransferases (Nat)"/>
    <property type="match status" value="1"/>
</dbReference>
<reference evidence="2 3" key="1">
    <citation type="journal article" date="2019" name="Int. J. Syst. Evol. Microbiol.">
        <title>The Global Catalogue of Microorganisms (GCM) 10K type strain sequencing project: providing services to taxonomists for standard genome sequencing and annotation.</title>
        <authorList>
            <consortium name="The Broad Institute Genomics Platform"/>
            <consortium name="The Broad Institute Genome Sequencing Center for Infectious Disease"/>
            <person name="Wu L."/>
            <person name="Ma J."/>
        </authorList>
    </citation>
    <scope>NUCLEOTIDE SEQUENCE [LARGE SCALE GENOMIC DNA]</scope>
    <source>
        <strain evidence="2 3">JCM 3106</strain>
    </source>
</reference>
<dbReference type="InterPro" id="IPR000182">
    <property type="entry name" value="GNAT_dom"/>
</dbReference>
<dbReference type="InterPro" id="IPR051908">
    <property type="entry name" value="Ribosomal_N-acetyltransferase"/>
</dbReference>
<dbReference type="EMBL" id="BAAAWD010000007">
    <property type="protein sequence ID" value="GAA3007983.1"/>
    <property type="molecule type" value="Genomic_DNA"/>
</dbReference>
<protein>
    <submittedName>
        <fullName evidence="2">Spermidine N1-acetyltransferase</fullName>
    </submittedName>
</protein>
<dbReference type="Proteomes" id="UP001499930">
    <property type="component" value="Unassembled WGS sequence"/>
</dbReference>
<proteinExistence type="predicted"/>
<dbReference type="Pfam" id="PF13302">
    <property type="entry name" value="Acetyltransf_3"/>
    <property type="match status" value="1"/>
</dbReference>
<organism evidence="2 3">
    <name type="scientific">Streptosporangium longisporum</name>
    <dbReference type="NCBI Taxonomy" id="46187"/>
    <lineage>
        <taxon>Bacteria</taxon>
        <taxon>Bacillati</taxon>
        <taxon>Actinomycetota</taxon>
        <taxon>Actinomycetes</taxon>
        <taxon>Streptosporangiales</taxon>
        <taxon>Streptosporangiaceae</taxon>
        <taxon>Streptosporangium</taxon>
    </lineage>
</organism>
<dbReference type="InterPro" id="IPR016181">
    <property type="entry name" value="Acyl_CoA_acyltransferase"/>
</dbReference>
<sequence length="201" mass="21448">MPPGGRAATGPHASDIEGALMLRGEKVLIRAVTKEDLVPLHRLHEDVETVVGATPTPWLPQTAEQAIARYEKREPDPANVEFAVQAVSGELAGIGVVWGVDTLNRNGHLGMSLLPEARGHGYAPDALRLLCDYAFRIRGLHRLGLETLVTNTAMIAAAERAGFRREGTLRGNAWVAGAFVDEALFGLLAAEFTGPRAGGDL</sequence>
<gene>
    <name evidence="2" type="primary">speG</name>
    <name evidence="2" type="ORF">GCM10017559_32820</name>
</gene>